<dbReference type="EMBL" id="JBBYHR010000001">
    <property type="protein sequence ID" value="MEL1242698.1"/>
    <property type="molecule type" value="Genomic_DNA"/>
</dbReference>
<dbReference type="Pfam" id="PF13386">
    <property type="entry name" value="DsbD_2"/>
    <property type="match status" value="1"/>
</dbReference>
<dbReference type="PANTHER" id="PTHR42208:SF1">
    <property type="entry name" value="HEAVY METAL TRANSPORTER"/>
    <property type="match status" value="1"/>
</dbReference>
<name>A0ABU9HRA3_9FLAO</name>
<keyword evidence="1" id="KW-1133">Transmembrane helix</keyword>
<feature type="transmembrane region" description="Helical" evidence="1">
    <location>
        <begin position="6"/>
        <end position="29"/>
    </location>
</feature>
<organism evidence="3 4">
    <name type="scientific">Flavobacterium arundinis</name>
    <dbReference type="NCBI Taxonomy" id="3139143"/>
    <lineage>
        <taxon>Bacteria</taxon>
        <taxon>Pseudomonadati</taxon>
        <taxon>Bacteroidota</taxon>
        <taxon>Flavobacteriia</taxon>
        <taxon>Flavobacteriales</taxon>
        <taxon>Flavobacteriaceae</taxon>
        <taxon>Flavobacterium</taxon>
    </lineage>
</organism>
<accession>A0ABU9HRA3</accession>
<evidence type="ECO:0000259" key="2">
    <source>
        <dbReference type="Pfam" id="PF13386"/>
    </source>
</evidence>
<dbReference type="InterPro" id="IPR039447">
    <property type="entry name" value="UreH-like_TM_dom"/>
</dbReference>
<keyword evidence="1" id="KW-0812">Transmembrane</keyword>
<feature type="transmembrane region" description="Helical" evidence="1">
    <location>
        <begin position="194"/>
        <end position="217"/>
    </location>
</feature>
<feature type="transmembrane region" description="Helical" evidence="1">
    <location>
        <begin position="49"/>
        <end position="69"/>
    </location>
</feature>
<feature type="transmembrane region" description="Helical" evidence="1">
    <location>
        <begin position="75"/>
        <end position="95"/>
    </location>
</feature>
<dbReference type="RefSeq" id="WP_341695024.1">
    <property type="nucleotide sequence ID" value="NZ_JBBYHR010000001.1"/>
</dbReference>
<feature type="transmembrane region" description="Helical" evidence="1">
    <location>
        <begin position="126"/>
        <end position="151"/>
    </location>
</feature>
<protein>
    <submittedName>
        <fullName evidence="3">Sulfite exporter TauE/SafE family protein</fullName>
    </submittedName>
</protein>
<evidence type="ECO:0000313" key="3">
    <source>
        <dbReference type="EMBL" id="MEL1242698.1"/>
    </source>
</evidence>
<dbReference type="Proteomes" id="UP001464555">
    <property type="component" value="Unassembled WGS sequence"/>
</dbReference>
<feature type="domain" description="Urease accessory protein UreH-like transmembrane" evidence="2">
    <location>
        <begin position="5"/>
        <end position="203"/>
    </location>
</feature>
<reference evidence="3 4" key="1">
    <citation type="submission" date="2024-04" db="EMBL/GenBank/DDBJ databases">
        <title>Flavobacterium sp. DGU11 16S ribosomal RNA gene Genome sequencing and assembly.</title>
        <authorList>
            <person name="Park S."/>
        </authorList>
    </citation>
    <scope>NUCLEOTIDE SEQUENCE [LARGE SCALE GENOMIC DNA]</scope>
    <source>
        <strain evidence="3 4">DGU11</strain>
    </source>
</reference>
<evidence type="ECO:0000313" key="4">
    <source>
        <dbReference type="Proteomes" id="UP001464555"/>
    </source>
</evidence>
<proteinExistence type="predicted"/>
<feature type="transmembrane region" description="Helical" evidence="1">
    <location>
        <begin position="157"/>
        <end position="182"/>
    </location>
</feature>
<sequence>MLYSALILGLVSSLHCIGMCGPIAMMLPVDRNNPAKKTLQILTYHAGRITAYGALGVVFGTLGKGLFLAGIQQQFSIITGILMIAIVMIPEKMFARYNFSKPVYRAISKVKTGLGSRFRQKGYRPLYTAGVLNGFLPCGLVYAALFGAIAMQSVTYGMLYMVLFGAGTIPLMSLVVYASGLLKNPLRNSFSKIVPYAAVAIGMLFIVRGLGLGIPYISPSNISLYVTGAPQCK</sequence>
<gene>
    <name evidence="3" type="ORF">AAEO56_00375</name>
</gene>
<comment type="caution">
    <text evidence="3">The sequence shown here is derived from an EMBL/GenBank/DDBJ whole genome shotgun (WGS) entry which is preliminary data.</text>
</comment>
<keyword evidence="1" id="KW-0472">Membrane</keyword>
<dbReference type="PANTHER" id="PTHR42208">
    <property type="entry name" value="HEAVY METAL TRANSPORTER-RELATED"/>
    <property type="match status" value="1"/>
</dbReference>
<keyword evidence="4" id="KW-1185">Reference proteome</keyword>
<evidence type="ECO:0000256" key="1">
    <source>
        <dbReference type="SAM" id="Phobius"/>
    </source>
</evidence>